<dbReference type="Proteomes" id="UP000299102">
    <property type="component" value="Unassembled WGS sequence"/>
</dbReference>
<evidence type="ECO:0000313" key="2">
    <source>
        <dbReference type="Proteomes" id="UP000299102"/>
    </source>
</evidence>
<sequence>MSLNLMKKHRCTRGSRRRAPAPVWFVTGIRVLVRGRAAPGRESSGRTPRANGNASAYYSQISREAYSVARDRCEPWSGKNTAAASSLVLLTLGLADEFVNGICK</sequence>
<protein>
    <submittedName>
        <fullName evidence="1">Uncharacterized protein</fullName>
    </submittedName>
</protein>
<dbReference type="EMBL" id="BGZK01000135">
    <property type="protein sequence ID" value="GBP22061.1"/>
    <property type="molecule type" value="Genomic_DNA"/>
</dbReference>
<keyword evidence="2" id="KW-1185">Reference proteome</keyword>
<comment type="caution">
    <text evidence="1">The sequence shown here is derived from an EMBL/GenBank/DDBJ whole genome shotgun (WGS) entry which is preliminary data.</text>
</comment>
<proteinExistence type="predicted"/>
<accession>A0A4C1U6V5</accession>
<gene>
    <name evidence="1" type="ORF">EVAR_18702_1</name>
</gene>
<name>A0A4C1U6V5_EUMVA</name>
<reference evidence="1 2" key="1">
    <citation type="journal article" date="2019" name="Commun. Biol.">
        <title>The bagworm genome reveals a unique fibroin gene that provides high tensile strength.</title>
        <authorList>
            <person name="Kono N."/>
            <person name="Nakamura H."/>
            <person name="Ohtoshi R."/>
            <person name="Tomita M."/>
            <person name="Numata K."/>
            <person name="Arakawa K."/>
        </authorList>
    </citation>
    <scope>NUCLEOTIDE SEQUENCE [LARGE SCALE GENOMIC DNA]</scope>
</reference>
<organism evidence="1 2">
    <name type="scientific">Eumeta variegata</name>
    <name type="common">Bagworm moth</name>
    <name type="synonym">Eumeta japonica</name>
    <dbReference type="NCBI Taxonomy" id="151549"/>
    <lineage>
        <taxon>Eukaryota</taxon>
        <taxon>Metazoa</taxon>
        <taxon>Ecdysozoa</taxon>
        <taxon>Arthropoda</taxon>
        <taxon>Hexapoda</taxon>
        <taxon>Insecta</taxon>
        <taxon>Pterygota</taxon>
        <taxon>Neoptera</taxon>
        <taxon>Endopterygota</taxon>
        <taxon>Lepidoptera</taxon>
        <taxon>Glossata</taxon>
        <taxon>Ditrysia</taxon>
        <taxon>Tineoidea</taxon>
        <taxon>Psychidae</taxon>
        <taxon>Oiketicinae</taxon>
        <taxon>Eumeta</taxon>
    </lineage>
</organism>
<evidence type="ECO:0000313" key="1">
    <source>
        <dbReference type="EMBL" id="GBP22061.1"/>
    </source>
</evidence>
<dbReference type="AlphaFoldDB" id="A0A4C1U6V5"/>